<reference evidence="4" key="1">
    <citation type="submission" date="2015-09" db="EMBL/GenBank/DDBJ databases">
        <authorList>
            <consortium name="Pathogen Informatics"/>
        </authorList>
    </citation>
    <scope>NUCLEOTIDE SEQUENCE [LARGE SCALE GENOMIC DNA]</scope>
    <source>
        <strain evidence="4">Lake Konstanz</strain>
    </source>
</reference>
<dbReference type="Proteomes" id="UP000051952">
    <property type="component" value="Unassembled WGS sequence"/>
</dbReference>
<feature type="region of interest" description="Disordered" evidence="1">
    <location>
        <begin position="2111"/>
        <end position="2146"/>
    </location>
</feature>
<feature type="region of interest" description="Disordered" evidence="1">
    <location>
        <begin position="977"/>
        <end position="1003"/>
    </location>
</feature>
<feature type="region of interest" description="Disordered" evidence="1">
    <location>
        <begin position="873"/>
        <end position="898"/>
    </location>
</feature>
<evidence type="ECO:0000256" key="1">
    <source>
        <dbReference type="SAM" id="MobiDB-lite"/>
    </source>
</evidence>
<feature type="region of interest" description="Disordered" evidence="1">
    <location>
        <begin position="1623"/>
        <end position="1691"/>
    </location>
</feature>
<protein>
    <recommendedName>
        <fullName evidence="2">F5/8 type C domain-containing protein</fullName>
    </recommendedName>
</protein>
<feature type="domain" description="F5/8 type C" evidence="2">
    <location>
        <begin position="1527"/>
        <end position="1612"/>
    </location>
</feature>
<dbReference type="VEuPathDB" id="TriTrypDB:BSAL_26370"/>
<dbReference type="SUPFAM" id="SSF49785">
    <property type="entry name" value="Galactose-binding domain-like"/>
    <property type="match status" value="1"/>
</dbReference>
<feature type="region of interest" description="Disordered" evidence="1">
    <location>
        <begin position="1716"/>
        <end position="1778"/>
    </location>
</feature>
<dbReference type="InterPro" id="IPR008979">
    <property type="entry name" value="Galactose-bd-like_sf"/>
</dbReference>
<feature type="region of interest" description="Disordered" evidence="1">
    <location>
        <begin position="94"/>
        <end position="156"/>
    </location>
</feature>
<feature type="compositionally biased region" description="Polar residues" evidence="1">
    <location>
        <begin position="11"/>
        <end position="20"/>
    </location>
</feature>
<feature type="region of interest" description="Disordered" evidence="1">
    <location>
        <begin position="1"/>
        <end position="68"/>
    </location>
</feature>
<evidence type="ECO:0000259" key="2">
    <source>
        <dbReference type="PROSITE" id="PS50022"/>
    </source>
</evidence>
<evidence type="ECO:0000313" key="3">
    <source>
        <dbReference type="EMBL" id="CUG90370.1"/>
    </source>
</evidence>
<dbReference type="InterPro" id="IPR000421">
    <property type="entry name" value="FA58C"/>
</dbReference>
<dbReference type="PROSITE" id="PS50022">
    <property type="entry name" value="FA58C_3"/>
    <property type="match status" value="1"/>
</dbReference>
<feature type="compositionally biased region" description="Polar residues" evidence="1">
    <location>
        <begin position="1736"/>
        <end position="1745"/>
    </location>
</feature>
<organism evidence="3 4">
    <name type="scientific">Bodo saltans</name>
    <name type="common">Flagellated protozoan</name>
    <dbReference type="NCBI Taxonomy" id="75058"/>
    <lineage>
        <taxon>Eukaryota</taxon>
        <taxon>Discoba</taxon>
        <taxon>Euglenozoa</taxon>
        <taxon>Kinetoplastea</taxon>
        <taxon>Metakinetoplastina</taxon>
        <taxon>Eubodonida</taxon>
        <taxon>Bodonidae</taxon>
        <taxon>Bodo</taxon>
    </lineage>
</organism>
<name>A0A0S4JMN7_BODSA</name>
<dbReference type="Gene3D" id="2.60.120.260">
    <property type="entry name" value="Galactose-binding domain-like"/>
    <property type="match status" value="1"/>
</dbReference>
<feature type="compositionally biased region" description="Polar residues" evidence="1">
    <location>
        <begin position="1716"/>
        <end position="1727"/>
    </location>
</feature>
<feature type="compositionally biased region" description="Polar residues" evidence="1">
    <location>
        <begin position="1764"/>
        <end position="1778"/>
    </location>
</feature>
<feature type="region of interest" description="Disordered" evidence="1">
    <location>
        <begin position="585"/>
        <end position="629"/>
    </location>
</feature>
<feature type="compositionally biased region" description="Low complexity" evidence="1">
    <location>
        <begin position="98"/>
        <end position="116"/>
    </location>
</feature>
<feature type="compositionally biased region" description="Low complexity" evidence="1">
    <location>
        <begin position="607"/>
        <end position="618"/>
    </location>
</feature>
<accession>A0A0S4JMN7</accession>
<keyword evidence="4" id="KW-1185">Reference proteome</keyword>
<gene>
    <name evidence="3" type="ORF">BSAL_26370</name>
</gene>
<dbReference type="EMBL" id="CYKH01001815">
    <property type="protein sequence ID" value="CUG90370.1"/>
    <property type="molecule type" value="Genomic_DNA"/>
</dbReference>
<evidence type="ECO:0000313" key="4">
    <source>
        <dbReference type="Proteomes" id="UP000051952"/>
    </source>
</evidence>
<proteinExistence type="predicted"/>
<sequence length="2146" mass="232020">MMSYLYPPHVSCTSMQSQSPRAAEGSPTMARRDTMASSTFLTEANVRGFSRSSSKKTPPPQPMLPSTFEQQQNRCRCWHHEFHNLLQTEVRTAHQKLSQRTAQRQQARNSSSSAGALHSATQVSSIPQPPPPLDGSLPASPDMSMHEEDLTGAVGGGAVGISSAGNASTFVGEVTAQQQLLGGILNIHPVPHSYYGSVLPNAPTPTWLAPELMSLPMASFLKEFEEACEEGADAVWQHIVRSQTGDGENNSLTGSPSNKSGRTSSFSNMSPSPYALNSGFFGSGHRSANPNFVRMLEDERGMDTENFFVYKHMIFNVLPLMGEDMLALFGCAENAVKAAAAEVRALQHIIHMAYMKGSLTLQAASSSSGSGGAGGGAGGVGGAAEGAPRSAAVLSFPLVCLVRYRGIAMFVVAQPNTTPVESVIAGPSTDGIHIPSNSRHTGLLQQLCSLLRVPNHSYFLTPQHQKLMSQCPSLGHPDLTVTLTTKLSKEYESSVVGDAMIGALFPYRMPYLSASKLRSWVSKKRPFGNHSTTEEDEEESQLHGSIPAQHVTEVLIVQNVARLVGVAADLTQTILMPHIVSPSLRSGSSVGVGGGGHGSSIQDKHLLSSPTPSTLKKTPTPPPSSISSTGFQLAVMTRGGSVDMSPGTKPQQHHAGLLLLGDNSANRFLHTDKGGHLSSMIHPNFILTLPYDQEVVRCEFSDPRGSKSISSDSSREPHTMLSAEATKMLLTDRIPAMMTWLLHMLDSIGDDSGCFVDTFNGEVLKGIMKAWGCNMRYLGVVHAKLCDLIQQRCLTAFSATEGAMKRFLAAKAAVSGVALATGAIANQQGGSSNGASPKGATSKKHLLRQTAIQQQTVASLAASVRAHGSPFGSGLAGGNAANTTPQVSTMTPSSANSAVNSKRFGGRLFLNRSIHSLDSPKLSSCIQDTLDGLSNLLGKLLDSDAPSAPQAQQMGHTNYHHRASVVTTGALSTNSGISGTQQYPNNGNNNFQPAPSTPPRKVHRKVRCPADRTPLEHVLMVVRAEMISRCFRNIFSEQERLLTIQQASLTGKDANEDSIVLPQIGSTSATPRQTAKLAGGSGILGLAAGAHGTSTSLASPQPDEGLFLPNAARLPIVPAKPAAPPQSNSARLYQKLKDLDSVWKERNQMGQRTTDEGMTARSIDKLVIMDAVQQSKRYGAPDGAPRVHNPFSVLKEDPHPRFEPDGGVFESSRPDPEKSRVAELLRYLIGNSGTSTSQLFWQQMLMSELWVKYGNFAGASFKRTDIQLVDMVIVLHRAVALCGIVLSKEAIAAIEQSVQSKSSGVDEWGEDSIADFNTTSSKSPNGGRNRIDLSHVRLSHHSVDAILPRLRSTLRRVVTLDVMDVGRKQTSRHDAAVLRERAKIGGLSQPQPAHATEPTHDDIFDSKVLQLERDLYTLQETRFIKSGKKFKEGLGDAATVRELTILEALIRLNHLGGARRMPHHELAVAQHTNAELVIFYHTILKSWKKVGFDGICYRPCGGCGVLFNASVTEVHQCGGTILTKVDREDLPIGISDGKLPSMMIAASSHIPGFEPNFARKCVPSASWRPAVAGHDHYIEFHFSTVREIKAMEMTGDSASRFVQSFQIMYTMEHKDEEVFTGNYFRRDDNPDAEGGGAHSATANGGKGERMRARPFVHNNAARDPTRLNASPRRPRPESGEEAAGLRSPVGPNAFGSITFVNSMRRHDSIGNLNQTMASSRRLQQTSGGKSGIGESGNFSMSSYPDFQSGAFGRSSGEDLGGAGSPSSQGSNKLRPTFLRGNTNGNSLVRIQFEQPFRCNSLKLIVGNEDAATAALNVEFFYTSRPMPSLGRNGCEKISVNHVNWSSEVQLSTFGESGSIRNLGGVIPHSMRMTRRDLAEKEHVMLARIFEIEAQVEDKTAATLAKALPYECVLIRTSSELQSLWSQLLQLLIMWGMERSSDVQYAQFRLLRYHLGEIKLYARCDQMDIAAARADRLMKKLDDAVGPLGFGGIAMLVGPLMALIFDAVQCAGVAARHIPDFYHMVEWASEVRHPLTIELTAVLIDAAGYGTEDDRAEAATLCEQLAAQGRLGDVTRLLLRPEVPGIPPMSFSTAVVNVFKQLREKEVFLRTDGETETSRFPDESEDVRRRMELEVTQDHQLGEGDAE</sequence>
<feature type="compositionally biased region" description="Polar residues" evidence="1">
    <location>
        <begin position="977"/>
        <end position="994"/>
    </location>
</feature>
<feature type="compositionally biased region" description="Polar residues" evidence="1">
    <location>
        <begin position="880"/>
        <end position="898"/>
    </location>
</feature>
<feature type="region of interest" description="Disordered" evidence="1">
    <location>
        <begin position="243"/>
        <end position="268"/>
    </location>
</feature>